<evidence type="ECO:0000313" key="3">
    <source>
        <dbReference type="Proteomes" id="UP000051260"/>
    </source>
</evidence>
<gene>
    <name evidence="2" type="ORF">RUE5091_04505</name>
</gene>
<feature type="chain" id="PRO_5006065373" evidence="1">
    <location>
        <begin position="23"/>
        <end position="100"/>
    </location>
</feature>
<organism evidence="2 3">
    <name type="scientific">Ruegeria denitrificans</name>
    <dbReference type="NCBI Taxonomy" id="1715692"/>
    <lineage>
        <taxon>Bacteria</taxon>
        <taxon>Pseudomonadati</taxon>
        <taxon>Pseudomonadota</taxon>
        <taxon>Alphaproteobacteria</taxon>
        <taxon>Rhodobacterales</taxon>
        <taxon>Roseobacteraceae</taxon>
        <taxon>Ruegeria</taxon>
    </lineage>
</organism>
<dbReference type="PROSITE" id="PS51257">
    <property type="entry name" value="PROKAR_LIPOPROTEIN"/>
    <property type="match status" value="1"/>
</dbReference>
<protein>
    <submittedName>
        <fullName evidence="2">Uncharacterized protein</fullName>
    </submittedName>
</protein>
<name>A0A0P1IKW8_9RHOB</name>
<dbReference type="OrthoDB" id="7708102at2"/>
<dbReference type="EMBL" id="CYUD01000026">
    <property type="protein sequence ID" value="CUK20322.1"/>
    <property type="molecule type" value="Genomic_DNA"/>
</dbReference>
<dbReference type="Proteomes" id="UP000051260">
    <property type="component" value="Unassembled WGS sequence"/>
</dbReference>
<feature type="signal peptide" evidence="1">
    <location>
        <begin position="1"/>
        <end position="22"/>
    </location>
</feature>
<keyword evidence="3" id="KW-1185">Reference proteome</keyword>
<keyword evidence="1" id="KW-0732">Signal</keyword>
<proteinExistence type="predicted"/>
<sequence>MNRWIYFGFALLVSACSPPTQAPLVTDANGQTAIQINTSGLTCYESTCLEITRGSVRAIGHKRARIPKGIDVISGTVTPDEFKRMRQSAMLAGGPGSGNR</sequence>
<evidence type="ECO:0000256" key="1">
    <source>
        <dbReference type="SAM" id="SignalP"/>
    </source>
</evidence>
<evidence type="ECO:0000313" key="2">
    <source>
        <dbReference type="EMBL" id="CUK20322.1"/>
    </source>
</evidence>
<dbReference type="AlphaFoldDB" id="A0A0P1IKW8"/>
<accession>A0A0P1IKW8</accession>
<reference evidence="3" key="1">
    <citation type="submission" date="2015-09" db="EMBL/GenBank/DDBJ databases">
        <authorList>
            <person name="Rodrigo-Torres L."/>
            <person name="Arahal D.R."/>
        </authorList>
    </citation>
    <scope>NUCLEOTIDE SEQUENCE [LARGE SCALE GENOMIC DNA]</scope>
    <source>
        <strain evidence="3">CECT 5091</strain>
    </source>
</reference>